<reference evidence="1" key="1">
    <citation type="journal article" date="2021" name="PeerJ">
        <title>Extensive microbial diversity within the chicken gut microbiome revealed by metagenomics and culture.</title>
        <authorList>
            <person name="Gilroy R."/>
            <person name="Ravi A."/>
            <person name="Getino M."/>
            <person name="Pursley I."/>
            <person name="Horton D.L."/>
            <person name="Alikhan N.F."/>
            <person name="Baker D."/>
            <person name="Gharbi K."/>
            <person name="Hall N."/>
            <person name="Watson M."/>
            <person name="Adriaenssens E.M."/>
            <person name="Foster-Nyarko E."/>
            <person name="Jarju S."/>
            <person name="Secka A."/>
            <person name="Antonio M."/>
            <person name="Oren A."/>
            <person name="Chaudhuri R.R."/>
            <person name="La Ragione R."/>
            <person name="Hildebrand F."/>
            <person name="Pallen M.J."/>
        </authorList>
    </citation>
    <scope>NUCLEOTIDE SEQUENCE</scope>
    <source>
        <strain evidence="1">ChiHecec2B26-12326</strain>
    </source>
</reference>
<dbReference type="EMBL" id="DXEN01000031">
    <property type="protein sequence ID" value="HIX85907.1"/>
    <property type="molecule type" value="Genomic_DNA"/>
</dbReference>
<feature type="non-terminal residue" evidence="1">
    <location>
        <position position="233"/>
    </location>
</feature>
<dbReference type="Proteomes" id="UP000823847">
    <property type="component" value="Unassembled WGS sequence"/>
</dbReference>
<evidence type="ECO:0000313" key="2">
    <source>
        <dbReference type="Proteomes" id="UP000823847"/>
    </source>
</evidence>
<protein>
    <submittedName>
        <fullName evidence="1">Uncharacterized protein</fullName>
    </submittedName>
</protein>
<organism evidence="1 2">
    <name type="scientific">Candidatus Parabacteroides intestinigallinarum</name>
    <dbReference type="NCBI Taxonomy" id="2838722"/>
    <lineage>
        <taxon>Bacteria</taxon>
        <taxon>Pseudomonadati</taxon>
        <taxon>Bacteroidota</taxon>
        <taxon>Bacteroidia</taxon>
        <taxon>Bacteroidales</taxon>
        <taxon>Tannerellaceae</taxon>
        <taxon>Parabacteroides</taxon>
    </lineage>
</organism>
<accession>A0A9D1XQH4</accession>
<comment type="caution">
    <text evidence="1">The sequence shown here is derived from an EMBL/GenBank/DDBJ whole genome shotgun (WGS) entry which is preliminary data.</text>
</comment>
<reference evidence="1" key="2">
    <citation type="submission" date="2021-04" db="EMBL/GenBank/DDBJ databases">
        <authorList>
            <person name="Gilroy R."/>
        </authorList>
    </citation>
    <scope>NUCLEOTIDE SEQUENCE</scope>
    <source>
        <strain evidence="1">ChiHecec2B26-12326</strain>
    </source>
</reference>
<sequence length="233" mass="26307">MKQKFLPKETAVSSEGNFAHSVRPYPVACKLLTFVFALLFIGANWNEAWGQTTILAAGNRDTVHTRTEIIYVDPTKPRVLSIPELKINDGHWDAGYKWYVHWYNARGEIKGIDIYLDSNEATARGGSIYGGWYVTDLRDATDGWWWYDGFYNTNKTSDGKYAHLSSCASTIQYTAPADLGSNEDVLYCDVSNYTDYDITQLTGANKDEGTFTEPTLLKRYKYIIRPASECADA</sequence>
<evidence type="ECO:0000313" key="1">
    <source>
        <dbReference type="EMBL" id="HIX85907.1"/>
    </source>
</evidence>
<proteinExistence type="predicted"/>
<dbReference type="AlphaFoldDB" id="A0A9D1XQH4"/>
<name>A0A9D1XQH4_9BACT</name>
<gene>
    <name evidence="1" type="ORF">H9848_04780</name>
</gene>